<sequence length="40" mass="4546">MIHDRTSRQHSYLMARRGQKPRVAVPDGAIANDQNAHEFA</sequence>
<accession>A0A376AC00</accession>
<dbReference type="AlphaFoldDB" id="A0A376AC00"/>
<evidence type="ECO:0000256" key="1">
    <source>
        <dbReference type="SAM" id="MobiDB-lite"/>
    </source>
</evidence>
<evidence type="ECO:0000313" key="2">
    <source>
        <dbReference type="EMBL" id="SSC65284.1"/>
    </source>
</evidence>
<keyword evidence="3" id="KW-1185">Reference proteome</keyword>
<evidence type="ECO:0000313" key="3">
    <source>
        <dbReference type="Proteomes" id="UP000254764"/>
    </source>
</evidence>
<protein>
    <submittedName>
        <fullName evidence="2">Uncharacterized protein</fullName>
    </submittedName>
</protein>
<name>A0A376AC00_9HYPH</name>
<reference evidence="3" key="1">
    <citation type="submission" date="2018-07" db="EMBL/GenBank/DDBJ databases">
        <authorList>
            <person name="Peiro R."/>
            <person name="Begona"/>
            <person name="Cbmso G."/>
            <person name="Lopez M."/>
            <person name="Gonzalez S."/>
        </authorList>
    </citation>
    <scope>NUCLEOTIDE SEQUENCE [LARGE SCALE GENOMIC DNA]</scope>
</reference>
<dbReference type="Proteomes" id="UP000254764">
    <property type="component" value="Unassembled WGS sequence"/>
</dbReference>
<gene>
    <name evidence="2" type="ORF">RHIZ70_992</name>
</gene>
<feature type="region of interest" description="Disordered" evidence="1">
    <location>
        <begin position="1"/>
        <end position="40"/>
    </location>
</feature>
<organism evidence="2 3">
    <name type="scientific">Ciceribacter selenitireducens ATCC BAA-1503</name>
    <dbReference type="NCBI Taxonomy" id="1336235"/>
    <lineage>
        <taxon>Bacteria</taxon>
        <taxon>Pseudomonadati</taxon>
        <taxon>Pseudomonadota</taxon>
        <taxon>Alphaproteobacteria</taxon>
        <taxon>Hyphomicrobiales</taxon>
        <taxon>Rhizobiaceae</taxon>
        <taxon>Ciceribacter</taxon>
    </lineage>
</organism>
<proteinExistence type="predicted"/>
<dbReference type="EMBL" id="UEYP01000001">
    <property type="protein sequence ID" value="SSC65284.1"/>
    <property type="molecule type" value="Genomic_DNA"/>
</dbReference>